<dbReference type="EMBL" id="JZSH01000389">
    <property type="protein sequence ID" value="KJF76180.1"/>
    <property type="molecule type" value="Genomic_DNA"/>
</dbReference>
<dbReference type="PANTHER" id="PTHR30270">
    <property type="entry name" value="THIAMINE-MONOPHOSPHATE KINASE"/>
    <property type="match status" value="1"/>
</dbReference>
<sequence length="169" mass="18023">LGDSAAGLAILLGELQPEDPAHTEYLLKRHLRPQPRILQGQALRDLASSAIDISDGLISDLGHILKASRCGARIELDNLPMSEALKACSSPELALARALAGGEDYELCFTVPEINRGALEMALAHTGAPFCCIGQMKPESDGIRYFSKGEEVKPALSGFDHFAVKAVAE</sequence>
<evidence type="ECO:0000259" key="1">
    <source>
        <dbReference type="Pfam" id="PF02769"/>
    </source>
</evidence>
<reference evidence="2 3" key="1">
    <citation type="submission" date="2015-02" db="EMBL/GenBank/DDBJ databases">
        <title>Whole genome shotgun sequencing of cultured foodborne pathogen.</title>
        <authorList>
            <person name="Timme R."/>
            <person name="Allard M.W."/>
            <person name="Strain E."/>
            <person name="Evans P.S."/>
            <person name="Brown E."/>
        </authorList>
    </citation>
    <scope>NUCLEOTIDE SEQUENCE [LARGE SCALE GENOMIC DNA]</scope>
    <source>
        <strain evidence="2 3">GCSL-TSO-24</strain>
    </source>
</reference>
<dbReference type="PATRIC" id="fig|582.24.peg.6354"/>
<gene>
    <name evidence="2" type="ORF">UA45_19955</name>
</gene>
<accession>A0A0D8L2Q2</accession>
<feature type="domain" description="PurM-like C-terminal" evidence="1">
    <location>
        <begin position="37"/>
        <end position="141"/>
    </location>
</feature>
<dbReference type="GO" id="GO:0009228">
    <property type="term" value="P:thiamine biosynthetic process"/>
    <property type="evidence" value="ECO:0007669"/>
    <property type="project" value="InterPro"/>
</dbReference>
<comment type="caution">
    <text evidence="2">The sequence shown here is derived from an EMBL/GenBank/DDBJ whole genome shotgun (WGS) entry which is preliminary data.</text>
</comment>
<dbReference type="CDD" id="cd02194">
    <property type="entry name" value="ThiL"/>
    <property type="match status" value="1"/>
</dbReference>
<feature type="non-terminal residue" evidence="2">
    <location>
        <position position="1"/>
    </location>
</feature>
<dbReference type="InterPro" id="IPR010918">
    <property type="entry name" value="PurM-like_C_dom"/>
</dbReference>
<keyword evidence="2" id="KW-0418">Kinase</keyword>
<keyword evidence="2" id="KW-0808">Transferase</keyword>
<dbReference type="SUPFAM" id="SSF56042">
    <property type="entry name" value="PurM C-terminal domain-like"/>
    <property type="match status" value="1"/>
</dbReference>
<organism evidence="2 3">
    <name type="scientific">Morganella morganii</name>
    <name type="common">Proteus morganii</name>
    <dbReference type="NCBI Taxonomy" id="582"/>
    <lineage>
        <taxon>Bacteria</taxon>
        <taxon>Pseudomonadati</taxon>
        <taxon>Pseudomonadota</taxon>
        <taxon>Gammaproteobacteria</taxon>
        <taxon>Enterobacterales</taxon>
        <taxon>Morganellaceae</taxon>
        <taxon>Morganella</taxon>
    </lineage>
</organism>
<evidence type="ECO:0000313" key="3">
    <source>
        <dbReference type="Proteomes" id="UP000032582"/>
    </source>
</evidence>
<proteinExistence type="predicted"/>
<evidence type="ECO:0000313" key="2">
    <source>
        <dbReference type="EMBL" id="KJF76180.1"/>
    </source>
</evidence>
<dbReference type="EC" id="2.7.4.16" evidence="2"/>
<protein>
    <submittedName>
        <fullName evidence="2">Thiamine monophosphate kinase</fullName>
        <ecNumber evidence="2">2.7.4.16</ecNumber>
    </submittedName>
</protein>
<dbReference type="AlphaFoldDB" id="A0A0D8L2Q2"/>
<dbReference type="Pfam" id="PF02769">
    <property type="entry name" value="AIRS_C"/>
    <property type="match status" value="1"/>
</dbReference>
<dbReference type="PANTHER" id="PTHR30270:SF0">
    <property type="entry name" value="THIAMINE-MONOPHOSPHATE KINASE"/>
    <property type="match status" value="1"/>
</dbReference>
<name>A0A0D8L2Q2_MORMO</name>
<dbReference type="InterPro" id="IPR006283">
    <property type="entry name" value="ThiL-like"/>
</dbReference>
<dbReference type="Proteomes" id="UP000032582">
    <property type="component" value="Unassembled WGS sequence"/>
</dbReference>
<dbReference type="Gene3D" id="3.90.650.10">
    <property type="entry name" value="PurM-like C-terminal domain"/>
    <property type="match status" value="1"/>
</dbReference>
<dbReference type="GO" id="GO:0009030">
    <property type="term" value="F:thiamine-phosphate kinase activity"/>
    <property type="evidence" value="ECO:0007669"/>
    <property type="project" value="UniProtKB-EC"/>
</dbReference>
<dbReference type="InterPro" id="IPR036676">
    <property type="entry name" value="PurM-like_C_sf"/>
</dbReference>